<organism evidence="1 2">
    <name type="scientific">Mycobacterium lacus</name>
    <dbReference type="NCBI Taxonomy" id="169765"/>
    <lineage>
        <taxon>Bacteria</taxon>
        <taxon>Bacillati</taxon>
        <taxon>Actinomycetota</taxon>
        <taxon>Actinomycetes</taxon>
        <taxon>Mycobacteriales</taxon>
        <taxon>Mycobacteriaceae</taxon>
        <taxon>Mycobacterium</taxon>
    </lineage>
</organism>
<dbReference type="EMBL" id="AP022581">
    <property type="protein sequence ID" value="BBX95896.1"/>
    <property type="molecule type" value="Genomic_DNA"/>
</dbReference>
<proteinExistence type="predicted"/>
<accession>A0A7I7NGW6</accession>
<evidence type="ECO:0000313" key="2">
    <source>
        <dbReference type="Proteomes" id="UP000466396"/>
    </source>
</evidence>
<keyword evidence="2" id="KW-1185">Reference proteome</keyword>
<dbReference type="InterPro" id="IPR011008">
    <property type="entry name" value="Dimeric_a/b-barrel"/>
</dbReference>
<gene>
    <name evidence="1" type="ORF">MLAC_11900</name>
</gene>
<evidence type="ECO:0000313" key="1">
    <source>
        <dbReference type="EMBL" id="BBX95896.1"/>
    </source>
</evidence>
<dbReference type="Proteomes" id="UP000466396">
    <property type="component" value="Chromosome"/>
</dbReference>
<dbReference type="KEGG" id="mlj:MLAC_11900"/>
<sequence>MRDRCAEIFGGPASVEEWEIAALHRDHRSAEGAGARATWVTVPPDRVDQGVDYYKSSVLPRLAGADGFRSASLMADRGSGRAVSCTTFDTRDAMERNRDQIAALKAASMPDSGTEELGDCEFELALAHLRVPELV</sequence>
<dbReference type="RefSeq" id="WP_232070697.1">
    <property type="nucleotide sequence ID" value="NZ_AP022581.1"/>
</dbReference>
<evidence type="ECO:0008006" key="3">
    <source>
        <dbReference type="Google" id="ProtNLM"/>
    </source>
</evidence>
<reference evidence="1 2" key="1">
    <citation type="journal article" date="2019" name="Emerg. Microbes Infect.">
        <title>Comprehensive subspecies identification of 175 nontuberculous mycobacteria species based on 7547 genomic profiles.</title>
        <authorList>
            <person name="Matsumoto Y."/>
            <person name="Kinjo T."/>
            <person name="Motooka D."/>
            <person name="Nabeya D."/>
            <person name="Jung N."/>
            <person name="Uechi K."/>
            <person name="Horii T."/>
            <person name="Iida T."/>
            <person name="Fujita J."/>
            <person name="Nakamura S."/>
        </authorList>
    </citation>
    <scope>NUCLEOTIDE SEQUENCE [LARGE SCALE GENOMIC DNA]</scope>
    <source>
        <strain evidence="1 2">JCM 15657</strain>
    </source>
</reference>
<dbReference type="SUPFAM" id="SSF54909">
    <property type="entry name" value="Dimeric alpha+beta barrel"/>
    <property type="match status" value="1"/>
</dbReference>
<protein>
    <recommendedName>
        <fullName evidence="3">ABM domain-containing protein</fullName>
    </recommendedName>
</protein>
<dbReference type="AlphaFoldDB" id="A0A7I7NGW6"/>
<name>A0A7I7NGW6_9MYCO</name>